<dbReference type="EMBL" id="JACOPO010000009">
    <property type="protein sequence ID" value="MBC5723496.1"/>
    <property type="molecule type" value="Genomic_DNA"/>
</dbReference>
<evidence type="ECO:0000256" key="1">
    <source>
        <dbReference type="SAM" id="Phobius"/>
    </source>
</evidence>
<organism evidence="2 3">
    <name type="scientific">Flintibacter hominis</name>
    <dbReference type="NCBI Taxonomy" id="2763048"/>
    <lineage>
        <taxon>Bacteria</taxon>
        <taxon>Bacillati</taxon>
        <taxon>Bacillota</taxon>
        <taxon>Clostridia</taxon>
        <taxon>Eubacteriales</taxon>
        <taxon>Flintibacter</taxon>
    </lineage>
</organism>
<dbReference type="Proteomes" id="UP000628736">
    <property type="component" value="Unassembled WGS sequence"/>
</dbReference>
<reference evidence="2" key="1">
    <citation type="submission" date="2020-08" db="EMBL/GenBank/DDBJ databases">
        <title>Genome public.</title>
        <authorList>
            <person name="Liu C."/>
            <person name="Sun Q."/>
        </authorList>
    </citation>
    <scope>NUCLEOTIDE SEQUENCE</scope>
    <source>
        <strain evidence="2">NSJ-23</strain>
    </source>
</reference>
<keyword evidence="1" id="KW-0812">Transmembrane</keyword>
<evidence type="ECO:0000313" key="3">
    <source>
        <dbReference type="Proteomes" id="UP000628736"/>
    </source>
</evidence>
<protein>
    <submittedName>
        <fullName evidence="2">Uncharacterized protein</fullName>
    </submittedName>
</protein>
<feature type="transmembrane region" description="Helical" evidence="1">
    <location>
        <begin position="36"/>
        <end position="54"/>
    </location>
</feature>
<accession>A0A8J6J147</accession>
<dbReference type="RefSeq" id="WP_186853263.1">
    <property type="nucleotide sequence ID" value="NZ_JACOPO010000009.1"/>
</dbReference>
<feature type="transmembrane region" description="Helical" evidence="1">
    <location>
        <begin position="66"/>
        <end position="85"/>
    </location>
</feature>
<sequence length="180" mass="20177">MDELLMMGTAYIAFPIALLAAAVYGVNSIRRKDRRYWVLSGIALGSFLLLWGGNKLLGLAWRNRPALILCLTAIVSFLACIWYVAVRGWKQRVPQAVLVLCAMVLSSVGLFWGLWGIFVTYGGEERILAHEGCLLVEVDRSFLDPMYDYYEYRGPIFRGSREIYSTVGGDPPRLEDDGTA</sequence>
<dbReference type="AlphaFoldDB" id="A0A8J6J147"/>
<keyword evidence="3" id="KW-1185">Reference proteome</keyword>
<gene>
    <name evidence="2" type="ORF">H8S11_11820</name>
</gene>
<evidence type="ECO:0000313" key="2">
    <source>
        <dbReference type="EMBL" id="MBC5723496.1"/>
    </source>
</evidence>
<name>A0A8J6J147_9FIRM</name>
<feature type="transmembrane region" description="Helical" evidence="1">
    <location>
        <begin position="97"/>
        <end position="118"/>
    </location>
</feature>
<proteinExistence type="predicted"/>
<feature type="transmembrane region" description="Helical" evidence="1">
    <location>
        <begin position="6"/>
        <end position="24"/>
    </location>
</feature>
<keyword evidence="1" id="KW-0472">Membrane</keyword>
<keyword evidence="1" id="KW-1133">Transmembrane helix</keyword>
<comment type="caution">
    <text evidence="2">The sequence shown here is derived from an EMBL/GenBank/DDBJ whole genome shotgun (WGS) entry which is preliminary data.</text>
</comment>